<name>A0ABY7A7B2_9FIRM</name>
<reference evidence="2" key="1">
    <citation type="submission" date="2022-11" db="EMBL/GenBank/DDBJ databases">
        <title>Lacrimispora xylanolytica sy1, complete genome.</title>
        <authorList>
            <person name="Choi S."/>
        </authorList>
    </citation>
    <scope>NUCLEOTIDE SEQUENCE</scope>
    <source>
        <strain evidence="2">Sy1</strain>
    </source>
</reference>
<protein>
    <submittedName>
        <fullName evidence="2">Uncharacterized protein</fullName>
    </submittedName>
</protein>
<sequence>MIENLLNTYITKLDEKDHFVKNITQANLLNKITLIFIFSGLSLLPLYVHFKYQSIFLIGLFLYVFIVYVLMSLVEHSNRKNWNINLDKYIDSLDVLKNILKLEKYDLYEKYKIKQLIRRYNQSIEKIERESERRGERNIKFLNTYILPVVGFSVGRITSGIAAQDIIIMALYILSFISLFMFLFLQARELMEIIDGNRLEKKKNIVIRLQDLLDRDFEILEDDLI</sequence>
<feature type="transmembrane region" description="Helical" evidence="1">
    <location>
        <begin position="166"/>
        <end position="185"/>
    </location>
</feature>
<gene>
    <name evidence="2" type="ORF">OW255_12210</name>
</gene>
<evidence type="ECO:0000313" key="2">
    <source>
        <dbReference type="EMBL" id="WAJ22339.1"/>
    </source>
</evidence>
<dbReference type="Proteomes" id="UP001163115">
    <property type="component" value="Chromosome"/>
</dbReference>
<organism evidence="2 3">
    <name type="scientific">Lacrimispora xylanolytica</name>
    <dbReference type="NCBI Taxonomy" id="29375"/>
    <lineage>
        <taxon>Bacteria</taxon>
        <taxon>Bacillati</taxon>
        <taxon>Bacillota</taxon>
        <taxon>Clostridia</taxon>
        <taxon>Lachnospirales</taxon>
        <taxon>Lachnospiraceae</taxon>
        <taxon>Lacrimispora</taxon>
    </lineage>
</organism>
<feature type="transmembrane region" description="Helical" evidence="1">
    <location>
        <begin position="141"/>
        <end position="160"/>
    </location>
</feature>
<evidence type="ECO:0000256" key="1">
    <source>
        <dbReference type="SAM" id="Phobius"/>
    </source>
</evidence>
<keyword evidence="1" id="KW-0812">Transmembrane</keyword>
<keyword evidence="1" id="KW-1133">Transmembrane helix</keyword>
<feature type="transmembrane region" description="Helical" evidence="1">
    <location>
        <begin position="28"/>
        <end position="48"/>
    </location>
</feature>
<accession>A0ABY7A7B2</accession>
<feature type="transmembrane region" description="Helical" evidence="1">
    <location>
        <begin position="54"/>
        <end position="74"/>
    </location>
</feature>
<dbReference type="RefSeq" id="WP_268114242.1">
    <property type="nucleotide sequence ID" value="NZ_CP113524.1"/>
</dbReference>
<keyword evidence="3" id="KW-1185">Reference proteome</keyword>
<dbReference type="EMBL" id="CP113524">
    <property type="protein sequence ID" value="WAJ22339.1"/>
    <property type="molecule type" value="Genomic_DNA"/>
</dbReference>
<proteinExistence type="predicted"/>
<keyword evidence="1" id="KW-0472">Membrane</keyword>
<evidence type="ECO:0000313" key="3">
    <source>
        <dbReference type="Proteomes" id="UP001163115"/>
    </source>
</evidence>